<evidence type="ECO:0000256" key="1">
    <source>
        <dbReference type="SAM" id="SignalP"/>
    </source>
</evidence>
<feature type="domain" description="Glycoside hydrolase GH146 substrate-binding" evidence="4">
    <location>
        <begin position="664"/>
        <end position="800"/>
    </location>
</feature>
<name>A0ABW3K6L9_9BACT</name>
<evidence type="ECO:0000259" key="3">
    <source>
        <dbReference type="Pfam" id="PF16375"/>
    </source>
</evidence>
<dbReference type="Pfam" id="PF16375">
    <property type="entry name" value="DUF4986"/>
    <property type="match status" value="1"/>
</dbReference>
<evidence type="ECO:0000259" key="5">
    <source>
        <dbReference type="Pfam" id="PF20736"/>
    </source>
</evidence>
<reference evidence="7" key="1">
    <citation type="journal article" date="2019" name="Int. J. Syst. Evol. Microbiol.">
        <title>The Global Catalogue of Microorganisms (GCM) 10K type strain sequencing project: providing services to taxonomists for standard genome sequencing and annotation.</title>
        <authorList>
            <consortium name="The Broad Institute Genomics Platform"/>
            <consortium name="The Broad Institute Genome Sequencing Center for Infectious Disease"/>
            <person name="Wu L."/>
            <person name="Ma J."/>
        </authorList>
    </citation>
    <scope>NUCLEOTIDE SEQUENCE [LARGE SCALE GENOMIC DNA]</scope>
    <source>
        <strain evidence="7">CCUG 58938</strain>
    </source>
</reference>
<feature type="domain" description="Non-reducing end beta-L-arabinofuranosidase-like GH127 middle" evidence="5">
    <location>
        <begin position="436"/>
        <end position="530"/>
    </location>
</feature>
<feature type="domain" description="DUF4986" evidence="3">
    <location>
        <begin position="558"/>
        <end position="640"/>
    </location>
</feature>
<proteinExistence type="predicted"/>
<dbReference type="Proteomes" id="UP001597112">
    <property type="component" value="Unassembled WGS sequence"/>
</dbReference>
<feature type="signal peptide" evidence="1">
    <location>
        <begin position="1"/>
        <end position="31"/>
    </location>
</feature>
<dbReference type="InterPro" id="IPR008928">
    <property type="entry name" value="6-hairpin_glycosidase_sf"/>
</dbReference>
<dbReference type="InterPro" id="IPR012878">
    <property type="entry name" value="Beta-AFase-like_GH127_cat"/>
</dbReference>
<dbReference type="PANTHER" id="PTHR31151">
    <property type="entry name" value="PROLINE-TRNA LIGASE (DUF1680)"/>
    <property type="match status" value="1"/>
</dbReference>
<evidence type="ECO:0000259" key="2">
    <source>
        <dbReference type="Pfam" id="PF07944"/>
    </source>
</evidence>
<dbReference type="Pfam" id="PF20736">
    <property type="entry name" value="Glyco_hydro127M"/>
    <property type="match status" value="1"/>
</dbReference>
<organism evidence="6 7">
    <name type="scientific">Ohtaekwangia kribbensis</name>
    <dbReference type="NCBI Taxonomy" id="688913"/>
    <lineage>
        <taxon>Bacteria</taxon>
        <taxon>Pseudomonadati</taxon>
        <taxon>Bacteroidota</taxon>
        <taxon>Cytophagia</taxon>
        <taxon>Cytophagales</taxon>
        <taxon>Fulvivirgaceae</taxon>
        <taxon>Ohtaekwangia</taxon>
    </lineage>
</organism>
<dbReference type="EMBL" id="JBHTKA010000007">
    <property type="protein sequence ID" value="MFD1001690.1"/>
    <property type="molecule type" value="Genomic_DNA"/>
</dbReference>
<dbReference type="InterPro" id="IPR049046">
    <property type="entry name" value="Beta-AFase-like_GH127_middle"/>
</dbReference>
<sequence>MNRNKRTTIRFLVFILLAHFLTGLASRHVQAQSKLYENTFPLSEVLLLDGPFKKAQDLNTKTLLQYDVDRLLAPFRKEAGLPETAKSYSNWDGLDGHVGGHYLSALAMTYASTGNTECKKRMDYMVAELATCQQANNKNDTDWGKGYVGGVPKSKAIWSTFKNGDFREYRNAWVPWYNVHKMYAGLRDAWLYGNNEEAKDIFLKFCDWAVRITDNLSDEQMQVMLDVEHGGMNEIFADAYQITKDEKYITAAKRFSHNMLLHAMSTSKDNLDNKHANTQVPKAVGFQRIAEVTNDNNYAKAGNFFWETVTTNRSLAFGGNSRREFFPSVAASSDFVNDVEGPETCNTYNMLKLTEHLFRTNPNAGYVDFYERALFNHILSTQHPQHGGYVYFTPARPQHYRVYSSPNQAMWCCVGSGMENHSKYNQFIYTQSNDSLFVNLFVASQLNWREKKIKIVQKTSFPNEEQTTFSVVDGASRFTLMVRYPSWVKEGDLIVSVNGKSVQHSAHPSSYIAIDRQWKKGDIVKVSLPMQNTIEHLPHLPAYIAILHGPILLGAKTGTENLNGIVADDSRWGHIANGERLPLDKAPILVEDDQTRITQLIPVKDKPLKFTFPSVKMINSSNLVLEPFYKIHDARYMIYWMALSTKQYQSYLDSIALVEKKKLALQKRTLDFVAPGEQQPEVDHAMQKENSTTGNHLNEFWRDAKGGGYFSYNLTTGGETGLSLMVRYWGSEWGSRKFDIYIDDQKLITEDNTGRWNQSNFIDTEYPIPDAMTKGKKNVRVKFQALPQNTAGSVYYVRLLRKE</sequence>
<keyword evidence="7" id="KW-1185">Reference proteome</keyword>
<dbReference type="RefSeq" id="WP_377581864.1">
    <property type="nucleotide sequence ID" value="NZ_JBHTKA010000007.1"/>
</dbReference>
<accession>A0ABW3K6L9</accession>
<dbReference type="InterPro" id="IPR046544">
    <property type="entry name" value="GH146_SB_dom"/>
</dbReference>
<evidence type="ECO:0000313" key="6">
    <source>
        <dbReference type="EMBL" id="MFD1001690.1"/>
    </source>
</evidence>
<dbReference type="Pfam" id="PF20620">
    <property type="entry name" value="DUF6805"/>
    <property type="match status" value="1"/>
</dbReference>
<dbReference type="InterPro" id="IPR032275">
    <property type="entry name" value="DUF4986"/>
</dbReference>
<keyword evidence="1" id="KW-0732">Signal</keyword>
<comment type="caution">
    <text evidence="6">The sequence shown here is derived from an EMBL/GenBank/DDBJ whole genome shotgun (WGS) entry which is preliminary data.</text>
</comment>
<feature type="domain" description="Non-reducing end beta-L-arabinofuranosidase-like GH127 catalytic" evidence="2">
    <location>
        <begin position="45"/>
        <end position="425"/>
    </location>
</feature>
<gene>
    <name evidence="6" type="ORF">ACFQ21_20330</name>
</gene>
<protein>
    <submittedName>
        <fullName evidence="6">Beta-L-arabinofuranosidase domain-containing protein</fullName>
    </submittedName>
</protein>
<dbReference type="SUPFAM" id="SSF48208">
    <property type="entry name" value="Six-hairpin glycosidases"/>
    <property type="match status" value="1"/>
</dbReference>
<dbReference type="PANTHER" id="PTHR31151:SF0">
    <property type="entry name" value="PROLINE-TRNA LIGASE (DUF1680)"/>
    <property type="match status" value="1"/>
</dbReference>
<evidence type="ECO:0000259" key="4">
    <source>
        <dbReference type="Pfam" id="PF20620"/>
    </source>
</evidence>
<evidence type="ECO:0000313" key="7">
    <source>
        <dbReference type="Proteomes" id="UP001597112"/>
    </source>
</evidence>
<dbReference type="Pfam" id="PF07944">
    <property type="entry name" value="Beta-AFase-like_GH127_cat"/>
    <property type="match status" value="1"/>
</dbReference>
<feature type="chain" id="PRO_5047383400" evidence="1">
    <location>
        <begin position="32"/>
        <end position="803"/>
    </location>
</feature>